<accession>A0A5K3FXJ7</accession>
<dbReference type="PANTHER" id="PTHR13793">
    <property type="entry name" value="PHD FINGER PROTEINS"/>
    <property type="match status" value="1"/>
</dbReference>
<dbReference type="PROSITE" id="PS01359">
    <property type="entry name" value="ZF_PHD_1"/>
    <property type="match status" value="1"/>
</dbReference>
<dbReference type="Pfam" id="PF13832">
    <property type="entry name" value="zf-HC5HC2H_2"/>
    <property type="match status" value="1"/>
</dbReference>
<dbReference type="Pfam" id="PF00628">
    <property type="entry name" value="PHD"/>
    <property type="match status" value="1"/>
</dbReference>
<protein>
    <submittedName>
        <fullName evidence="8">PHD-type domain-containing protein</fullName>
    </submittedName>
</protein>
<dbReference type="SMART" id="SM00249">
    <property type="entry name" value="PHD"/>
    <property type="match status" value="3"/>
</dbReference>
<feature type="compositionally biased region" description="Acidic residues" evidence="5">
    <location>
        <begin position="841"/>
        <end position="857"/>
    </location>
</feature>
<feature type="region of interest" description="Disordered" evidence="5">
    <location>
        <begin position="838"/>
        <end position="927"/>
    </location>
</feature>
<name>A0A5K3FXJ7_MESCO</name>
<feature type="compositionally biased region" description="Low complexity" evidence="5">
    <location>
        <begin position="80"/>
        <end position="98"/>
    </location>
</feature>
<keyword evidence="2 4" id="KW-0863">Zinc-finger</keyword>
<feature type="domain" description="PHD-type" evidence="6">
    <location>
        <begin position="657"/>
        <end position="711"/>
    </location>
</feature>
<feature type="domain" description="PHD-type" evidence="7">
    <location>
        <begin position="219"/>
        <end position="336"/>
    </location>
</feature>
<feature type="compositionally biased region" description="Basic residues" evidence="5">
    <location>
        <begin position="891"/>
        <end position="906"/>
    </location>
</feature>
<dbReference type="PROSITE" id="PS50016">
    <property type="entry name" value="ZF_PHD_2"/>
    <property type="match status" value="2"/>
</dbReference>
<dbReference type="PROSITE" id="PS51805">
    <property type="entry name" value="EPHD"/>
    <property type="match status" value="1"/>
</dbReference>
<proteinExistence type="predicted"/>
<dbReference type="InterPro" id="IPR011011">
    <property type="entry name" value="Znf_FYVE_PHD"/>
</dbReference>
<dbReference type="InterPro" id="IPR050701">
    <property type="entry name" value="Histone_Mod_Regulator"/>
</dbReference>
<evidence type="ECO:0000256" key="5">
    <source>
        <dbReference type="SAM" id="MobiDB-lite"/>
    </source>
</evidence>
<sequence length="953" mass="105129">MLLFDLVGLVTHSFIFCKMKSGPRESKLGELISSITRRDPSKRQIKPVNTENILLDDIEDESDDEYVYEGNEDLSDESDSGSSGDGDSNSSDSDSGGSCASHRSSNASAVQDPGDDDSAQNAGVTIISEAYPADLSQNETPFQPDKPRPANTLYSDRICMLCLGDQSNLNDEIIECDACKIVVHEDCHKVYDDVFLSSSASSSDTDPWFCEPCLAGVENPHCELCPNLGGVFKRTDNNRWVHLLCALYTPGVAFNYSESLSEVTLTELPSKDWSSKECTLCEEKFFAWTGVCISCDAGLCKNFFHVTCAQREGLLAEPAYEENPSDPYFAQCRQHTDKQVAKARRRNYLTAVNRCRLLRQATEMEKKACASVDAMEDFGATGEVKSTFVLLDERLKRKLETFRTLYQIMLDKREVPYTRPTKAPLYLENSPVAMRLFMAKAVSLALPIELTGSSAVTEASKSTAPGCPVFCPDFISYVLDREKKLEELSKKLTSLESIQRELQLSDANVSHNYNCLSTRLAELNSNISSNRNTAKRLLGYLSSILSGVKASESLEALLSSSETAEGQGVVRTSESARSVSADDSQSRTVHGRQSQSASTQCSQKRTRKLPLSSGKRFRRSLNGTETIVIDDDLSPTDVTPTTTNSAAVSTTPPDNIFHQCNICNGYRDQHLLTICETCKKAFHIACLDPPLSRVPKRSKLFAWQCSMCTIAVVNPNDVVTVDVNAPRQLRRSSAFIPPHAVATSAAPTLVAPMVRRRVQKSSARRPRNRTRRSRAGARRRASRPIRVRAEAYPCQMDDDVIPAVAYPAISINPKADIDVNKVVADTVDVLAVSQELKHVDYEEEEDSEENTGNDSEDTCNSSGVAESETSDNRENDEENNDKEDDVVYANKRARSSVKSTVLKRTRSTTVDSSTDLCDKANSSDDELASLRGSKGKLFRLFQVSQMSFASTLL</sequence>
<evidence type="ECO:0000256" key="4">
    <source>
        <dbReference type="PROSITE-ProRule" id="PRU00146"/>
    </source>
</evidence>
<dbReference type="WBParaSite" id="MCU_012429-RB">
    <property type="protein sequence ID" value="MCU_012429-RB"/>
    <property type="gene ID" value="MCU_012429"/>
</dbReference>
<organism evidence="8">
    <name type="scientific">Mesocestoides corti</name>
    <name type="common">Flatworm</name>
    <dbReference type="NCBI Taxonomy" id="53468"/>
    <lineage>
        <taxon>Eukaryota</taxon>
        <taxon>Metazoa</taxon>
        <taxon>Spiralia</taxon>
        <taxon>Lophotrochozoa</taxon>
        <taxon>Platyhelminthes</taxon>
        <taxon>Cestoda</taxon>
        <taxon>Eucestoda</taxon>
        <taxon>Cyclophyllidea</taxon>
        <taxon>Mesocestoididae</taxon>
        <taxon>Mesocestoides</taxon>
    </lineage>
</organism>
<evidence type="ECO:0000256" key="2">
    <source>
        <dbReference type="ARBA" id="ARBA00022771"/>
    </source>
</evidence>
<dbReference type="GO" id="GO:0006357">
    <property type="term" value="P:regulation of transcription by RNA polymerase II"/>
    <property type="evidence" value="ECO:0007669"/>
    <property type="project" value="TreeGrafter"/>
</dbReference>
<evidence type="ECO:0000313" key="8">
    <source>
        <dbReference type="WBParaSite" id="MCU_012429-RB"/>
    </source>
</evidence>
<dbReference type="CDD" id="cd15561">
    <property type="entry name" value="PHD1_PHF14"/>
    <property type="match status" value="1"/>
</dbReference>
<keyword evidence="3" id="KW-0862">Zinc</keyword>
<dbReference type="SUPFAM" id="SSF57903">
    <property type="entry name" value="FYVE/PHD zinc finger"/>
    <property type="match status" value="2"/>
</dbReference>
<feature type="region of interest" description="Disordered" evidence="5">
    <location>
        <begin position="561"/>
        <end position="615"/>
    </location>
</feature>
<dbReference type="PANTHER" id="PTHR13793:SF150">
    <property type="entry name" value="PHD FINGER PROTEIN 14"/>
    <property type="match status" value="1"/>
</dbReference>
<dbReference type="InterPro" id="IPR019787">
    <property type="entry name" value="Znf_PHD-finger"/>
</dbReference>
<feature type="compositionally biased region" description="Acidic residues" evidence="5">
    <location>
        <begin position="874"/>
        <end position="886"/>
    </location>
</feature>
<dbReference type="InterPro" id="IPR001965">
    <property type="entry name" value="Znf_PHD"/>
</dbReference>
<dbReference type="InterPro" id="IPR013083">
    <property type="entry name" value="Znf_RING/FYVE/PHD"/>
</dbReference>
<feature type="region of interest" description="Disordered" evidence="5">
    <location>
        <begin position="756"/>
        <end position="786"/>
    </location>
</feature>
<dbReference type="InterPro" id="IPR019786">
    <property type="entry name" value="Zinc_finger_PHD-type_CS"/>
</dbReference>
<dbReference type="InterPro" id="IPR034732">
    <property type="entry name" value="EPHD"/>
</dbReference>
<evidence type="ECO:0000259" key="6">
    <source>
        <dbReference type="PROSITE" id="PS50016"/>
    </source>
</evidence>
<dbReference type="Gene3D" id="3.30.40.10">
    <property type="entry name" value="Zinc/RING finger domain, C3HC4 (zinc finger)"/>
    <property type="match status" value="3"/>
</dbReference>
<evidence type="ECO:0000259" key="7">
    <source>
        <dbReference type="PROSITE" id="PS51805"/>
    </source>
</evidence>
<keyword evidence="1" id="KW-0479">Metal-binding</keyword>
<feature type="domain" description="PHD-type" evidence="6">
    <location>
        <begin position="156"/>
        <end position="216"/>
    </location>
</feature>
<evidence type="ECO:0000256" key="1">
    <source>
        <dbReference type="ARBA" id="ARBA00022723"/>
    </source>
</evidence>
<feature type="compositionally biased region" description="Polar residues" evidence="5">
    <location>
        <begin position="570"/>
        <end position="603"/>
    </location>
</feature>
<dbReference type="AlphaFoldDB" id="A0A5K3FXJ7"/>
<dbReference type="CDD" id="cd15674">
    <property type="entry name" value="ePHD_PHF14"/>
    <property type="match status" value="1"/>
</dbReference>
<feature type="region of interest" description="Disordered" evidence="5">
    <location>
        <begin position="71"/>
        <end position="120"/>
    </location>
</feature>
<reference evidence="8" key="1">
    <citation type="submission" date="2019-11" db="UniProtKB">
        <authorList>
            <consortium name="WormBaseParasite"/>
        </authorList>
    </citation>
    <scope>IDENTIFICATION</scope>
</reference>
<dbReference type="GO" id="GO:0008270">
    <property type="term" value="F:zinc ion binding"/>
    <property type="evidence" value="ECO:0007669"/>
    <property type="project" value="UniProtKB-KW"/>
</dbReference>
<evidence type="ECO:0000256" key="3">
    <source>
        <dbReference type="ARBA" id="ARBA00022833"/>
    </source>
</evidence>